<accession>A0ABW3UMZ4</accession>
<evidence type="ECO:0000313" key="5">
    <source>
        <dbReference type="Proteomes" id="UP001597180"/>
    </source>
</evidence>
<dbReference type="InterPro" id="IPR029903">
    <property type="entry name" value="RmlD-like-bd"/>
</dbReference>
<evidence type="ECO:0000256" key="1">
    <source>
        <dbReference type="ARBA" id="ARBA00010944"/>
    </source>
</evidence>
<dbReference type="InterPro" id="IPR036291">
    <property type="entry name" value="NAD(P)-bd_dom_sf"/>
</dbReference>
<dbReference type="EC" id="1.1.1.133" evidence="2"/>
<sequence>MRILVIGGEEIAGRVLVPYLYKQTSYEVYYTTKLKGRERKGLFLDPTDEVMVEKLVDIVAPDVIVNGTSIINDMARLHEITAYRVNGLLPHQLAKLAKERTIRLIHLSTDGVFSGTRGDYEERHVPEGTSVYAKTKALGEIRDSSHLTIRVSLIGPEGGNGIGLLDWFLRQKEVRGFVNVPWNGITSLELAKFIHFVVEHGRRLNGILHLTAPEKISKYDLLLSIKRLFGRSDIRIQPNDAVELDRTLRSTRRDVGYQVAPYSVMLTELRDWMRSGG</sequence>
<proteinExistence type="inferred from homology"/>
<reference evidence="5" key="1">
    <citation type="journal article" date="2019" name="Int. J. Syst. Evol. Microbiol.">
        <title>The Global Catalogue of Microorganisms (GCM) 10K type strain sequencing project: providing services to taxonomists for standard genome sequencing and annotation.</title>
        <authorList>
            <consortium name="The Broad Institute Genomics Platform"/>
            <consortium name="The Broad Institute Genome Sequencing Center for Infectious Disease"/>
            <person name="Wu L."/>
            <person name="Ma J."/>
        </authorList>
    </citation>
    <scope>NUCLEOTIDE SEQUENCE [LARGE SCALE GENOMIC DNA]</scope>
    <source>
        <strain evidence="5">CCUG 53270</strain>
    </source>
</reference>
<gene>
    <name evidence="4" type="ORF">ACFQ4B_19530</name>
</gene>
<keyword evidence="2" id="KW-0560">Oxidoreductase</keyword>
<dbReference type="Pfam" id="PF04321">
    <property type="entry name" value="RmlD_sub_bind"/>
    <property type="match status" value="1"/>
</dbReference>
<dbReference type="SUPFAM" id="SSF51735">
    <property type="entry name" value="NAD(P)-binding Rossmann-fold domains"/>
    <property type="match status" value="1"/>
</dbReference>
<dbReference type="EMBL" id="JBHTLU010000024">
    <property type="protein sequence ID" value="MFD1222318.1"/>
    <property type="molecule type" value="Genomic_DNA"/>
</dbReference>
<feature type="domain" description="RmlD-like substrate binding" evidence="3">
    <location>
        <begin position="1"/>
        <end position="243"/>
    </location>
</feature>
<keyword evidence="2" id="KW-0521">NADP</keyword>
<dbReference type="Proteomes" id="UP001597180">
    <property type="component" value="Unassembled WGS sequence"/>
</dbReference>
<evidence type="ECO:0000256" key="2">
    <source>
        <dbReference type="RuleBase" id="RU364082"/>
    </source>
</evidence>
<dbReference type="Gene3D" id="3.40.50.720">
    <property type="entry name" value="NAD(P)-binding Rossmann-like Domain"/>
    <property type="match status" value="1"/>
</dbReference>
<organism evidence="4 5">
    <name type="scientific">Paenibacillus vulneris</name>
    <dbReference type="NCBI Taxonomy" id="1133364"/>
    <lineage>
        <taxon>Bacteria</taxon>
        <taxon>Bacillati</taxon>
        <taxon>Bacillota</taxon>
        <taxon>Bacilli</taxon>
        <taxon>Bacillales</taxon>
        <taxon>Paenibacillaceae</taxon>
        <taxon>Paenibacillus</taxon>
    </lineage>
</organism>
<dbReference type="PANTHER" id="PTHR10491">
    <property type="entry name" value="DTDP-4-DEHYDRORHAMNOSE REDUCTASE"/>
    <property type="match status" value="1"/>
</dbReference>
<dbReference type="CDD" id="cd05254">
    <property type="entry name" value="dTDP_HR_like_SDR_e"/>
    <property type="match status" value="1"/>
</dbReference>
<protein>
    <recommendedName>
        <fullName evidence="2">dTDP-4-dehydrorhamnose reductase</fullName>
        <ecNumber evidence="2">1.1.1.133</ecNumber>
    </recommendedName>
</protein>
<evidence type="ECO:0000313" key="4">
    <source>
        <dbReference type="EMBL" id="MFD1222318.1"/>
    </source>
</evidence>
<evidence type="ECO:0000259" key="3">
    <source>
        <dbReference type="Pfam" id="PF04321"/>
    </source>
</evidence>
<dbReference type="InterPro" id="IPR005913">
    <property type="entry name" value="dTDP_dehydrorham_reduct"/>
</dbReference>
<dbReference type="RefSeq" id="WP_079910161.1">
    <property type="nucleotide sequence ID" value="NZ_BAABJG010000008.1"/>
</dbReference>
<keyword evidence="5" id="KW-1185">Reference proteome</keyword>
<comment type="similarity">
    <text evidence="1 2">Belongs to the dTDP-4-dehydrorhamnose reductase family.</text>
</comment>
<comment type="pathway">
    <text evidence="2">Carbohydrate biosynthesis; dTDP-L-rhamnose biosynthesis.</text>
</comment>
<dbReference type="PANTHER" id="PTHR10491:SF4">
    <property type="entry name" value="METHIONINE ADENOSYLTRANSFERASE 2 SUBUNIT BETA"/>
    <property type="match status" value="1"/>
</dbReference>
<comment type="caution">
    <text evidence="4">The sequence shown here is derived from an EMBL/GenBank/DDBJ whole genome shotgun (WGS) entry which is preliminary data.</text>
</comment>
<comment type="function">
    <text evidence="2">Catalyzes the reduction of dTDP-6-deoxy-L-lyxo-4-hexulose to yield dTDP-L-rhamnose.</text>
</comment>
<name>A0ABW3UMZ4_9BACL</name>